<organism evidence="9 10">
    <name type="scientific">Rhypophila decipiens</name>
    <dbReference type="NCBI Taxonomy" id="261697"/>
    <lineage>
        <taxon>Eukaryota</taxon>
        <taxon>Fungi</taxon>
        <taxon>Dikarya</taxon>
        <taxon>Ascomycota</taxon>
        <taxon>Pezizomycotina</taxon>
        <taxon>Sordariomycetes</taxon>
        <taxon>Sordariomycetidae</taxon>
        <taxon>Sordariales</taxon>
        <taxon>Naviculisporaceae</taxon>
        <taxon>Rhypophila</taxon>
    </lineage>
</organism>
<reference evidence="9" key="1">
    <citation type="journal article" date="2023" name="Mol. Phylogenet. Evol.">
        <title>Genome-scale phylogeny and comparative genomics of the fungal order Sordariales.</title>
        <authorList>
            <person name="Hensen N."/>
            <person name="Bonometti L."/>
            <person name="Westerberg I."/>
            <person name="Brannstrom I.O."/>
            <person name="Guillou S."/>
            <person name="Cros-Aarteil S."/>
            <person name="Calhoun S."/>
            <person name="Haridas S."/>
            <person name="Kuo A."/>
            <person name="Mondo S."/>
            <person name="Pangilinan J."/>
            <person name="Riley R."/>
            <person name="LaButti K."/>
            <person name="Andreopoulos B."/>
            <person name="Lipzen A."/>
            <person name="Chen C."/>
            <person name="Yan M."/>
            <person name="Daum C."/>
            <person name="Ng V."/>
            <person name="Clum A."/>
            <person name="Steindorff A."/>
            <person name="Ohm R.A."/>
            <person name="Martin F."/>
            <person name="Silar P."/>
            <person name="Natvig D.O."/>
            <person name="Lalanne C."/>
            <person name="Gautier V."/>
            <person name="Ament-Velasquez S.L."/>
            <person name="Kruys A."/>
            <person name="Hutchinson M.I."/>
            <person name="Powell A.J."/>
            <person name="Barry K."/>
            <person name="Miller A.N."/>
            <person name="Grigoriev I.V."/>
            <person name="Debuchy R."/>
            <person name="Gladieux P."/>
            <person name="Hiltunen Thoren M."/>
            <person name="Johannesson H."/>
        </authorList>
    </citation>
    <scope>NUCLEOTIDE SEQUENCE</scope>
    <source>
        <strain evidence="9">PSN293</strain>
    </source>
</reference>
<sequence>MNPALHHDALALPPAHSHLKLLPPRAPSHSQYPHYGHAPGSYPVARSNHEPPGQFEVSPAKRQRLTGSEPVGSLTTGPAPHQLPTPMDSRHPIGFDMGTRGPEPNRGRPRGHSIDRRASTATPAPAVGKSRRVRTGCLTCRERHLKCDEGLPECNNCRKSNRECKRGVRLNFIDVRVEKPPYIAPTQEWSVKFEDESRLIASEYRGGLGKYPRLESKAITPPCEPEPEPSALRHSSVSSREPTAGPREGYYGDTVSMAPTPGPTGYDESPQAQISGLSSRKDSDPAPTIQTPTSQAGPSPVMGPASGNFSLNMLNEQYSREDTSSHNHLYRDRGSDASSVASSLVPQGAGTGSQNLRPSGLGPMGQPRETLDGLMTPPSERAVGERDYLSDEEEIRFMQVFIDDVAIWMDTLDKEKHFSSVTPYMALKSPMLLNAFLACGVKHLTLIESYNDEKALFYYDTATTQLLRSLQNPDRDMTECATTAVILNVYEIMSEKPTQRMNHIAGARALIRECGWNATTPGIGGACFWLNIGMEVLSCLHFNWQIAWDPDQWGLDLSFTNLTPSTASEANSQRGGSAIDSSVALSGDEETWAHRMFYIVAKIVNFRANIPRFQEPSPHDEQMRLQSRFAEWKRLKALCDAWNTNCPRSMQSYGYSHSPSTKSLFPNIWYVLSCPLPSLNRWLTHSRLIKRPAVIGRLFYHTAMCVLAQINPLNPHDSNENRAAQLHHAHQVCGIVAHTRDRGVASVAIRSLATSSSVLTDRLEQTEVLNILGKISKETGWRLGRILAQLKKDWGWESQGMPFSGGASGNQLQHHPGPQHQQQQMSPFPTASTTTTTSMGSSSTTATTAISSPATTISAPTPMRPLINPLLVNADFGNRNHPYKNWYEPPNRSTNTDVGGGGGGGNGSGIGISGLFRSASTTGSN</sequence>
<dbReference type="Pfam" id="PF11951">
    <property type="entry name" value="Fungal_trans_2"/>
    <property type="match status" value="1"/>
</dbReference>
<feature type="region of interest" description="Disordered" evidence="7">
    <location>
        <begin position="18"/>
        <end position="131"/>
    </location>
</feature>
<keyword evidence="4" id="KW-0238">DNA-binding</keyword>
<dbReference type="Proteomes" id="UP001301769">
    <property type="component" value="Unassembled WGS sequence"/>
</dbReference>
<evidence type="ECO:0000313" key="10">
    <source>
        <dbReference type="Proteomes" id="UP001301769"/>
    </source>
</evidence>
<keyword evidence="3" id="KW-0805">Transcription regulation</keyword>
<feature type="compositionally biased region" description="Polar residues" evidence="7">
    <location>
        <begin position="288"/>
        <end position="297"/>
    </location>
</feature>
<feature type="region of interest" description="Disordered" evidence="7">
    <location>
        <begin position="884"/>
        <end position="925"/>
    </location>
</feature>
<protein>
    <recommendedName>
        <fullName evidence="8">Zn(2)-C6 fungal-type domain-containing protein</fullName>
    </recommendedName>
</protein>
<dbReference type="GO" id="GO:0000981">
    <property type="term" value="F:DNA-binding transcription factor activity, RNA polymerase II-specific"/>
    <property type="evidence" value="ECO:0007669"/>
    <property type="project" value="InterPro"/>
</dbReference>
<evidence type="ECO:0000256" key="4">
    <source>
        <dbReference type="ARBA" id="ARBA00023125"/>
    </source>
</evidence>
<dbReference type="PANTHER" id="PTHR37534">
    <property type="entry name" value="TRANSCRIPTIONAL ACTIVATOR PROTEIN UGA3"/>
    <property type="match status" value="1"/>
</dbReference>
<name>A0AAN7BE63_9PEZI</name>
<comment type="subcellular location">
    <subcellularLocation>
        <location evidence="1">Nucleus</location>
    </subcellularLocation>
</comment>
<evidence type="ECO:0000256" key="7">
    <source>
        <dbReference type="SAM" id="MobiDB-lite"/>
    </source>
</evidence>
<dbReference type="Gene3D" id="4.10.240.10">
    <property type="entry name" value="Zn(2)-C6 fungal-type DNA-binding domain"/>
    <property type="match status" value="1"/>
</dbReference>
<keyword evidence="6" id="KW-0539">Nucleus</keyword>
<feature type="compositionally biased region" description="Polar residues" evidence="7">
    <location>
        <begin position="336"/>
        <end position="345"/>
    </location>
</feature>
<accession>A0AAN7BE63</accession>
<evidence type="ECO:0000259" key="8">
    <source>
        <dbReference type="PROSITE" id="PS50048"/>
    </source>
</evidence>
<reference evidence="9" key="2">
    <citation type="submission" date="2023-05" db="EMBL/GenBank/DDBJ databases">
        <authorList>
            <consortium name="Lawrence Berkeley National Laboratory"/>
            <person name="Steindorff A."/>
            <person name="Hensen N."/>
            <person name="Bonometti L."/>
            <person name="Westerberg I."/>
            <person name="Brannstrom I.O."/>
            <person name="Guillou S."/>
            <person name="Cros-Aarteil S."/>
            <person name="Calhoun S."/>
            <person name="Haridas S."/>
            <person name="Kuo A."/>
            <person name="Mondo S."/>
            <person name="Pangilinan J."/>
            <person name="Riley R."/>
            <person name="Labutti K."/>
            <person name="Andreopoulos B."/>
            <person name="Lipzen A."/>
            <person name="Chen C."/>
            <person name="Yanf M."/>
            <person name="Daum C."/>
            <person name="Ng V."/>
            <person name="Clum A."/>
            <person name="Ohm R."/>
            <person name="Martin F."/>
            <person name="Silar P."/>
            <person name="Natvig D."/>
            <person name="Lalanne C."/>
            <person name="Gautier V."/>
            <person name="Ament-Velasquez S.L."/>
            <person name="Kruys A."/>
            <person name="Hutchinson M.I."/>
            <person name="Powell A.J."/>
            <person name="Barry K."/>
            <person name="Miller A.N."/>
            <person name="Grigoriev I.V."/>
            <person name="Debuchy R."/>
            <person name="Gladieux P."/>
            <person name="Thoren M.H."/>
            <person name="Johannesson H."/>
        </authorList>
    </citation>
    <scope>NUCLEOTIDE SEQUENCE</scope>
    <source>
        <strain evidence="9">PSN293</strain>
    </source>
</reference>
<dbReference type="SUPFAM" id="SSF57701">
    <property type="entry name" value="Zn2/Cys6 DNA-binding domain"/>
    <property type="match status" value="1"/>
</dbReference>
<dbReference type="GO" id="GO:0005634">
    <property type="term" value="C:nucleus"/>
    <property type="evidence" value="ECO:0007669"/>
    <property type="project" value="UniProtKB-SubCell"/>
</dbReference>
<evidence type="ECO:0000256" key="6">
    <source>
        <dbReference type="ARBA" id="ARBA00023242"/>
    </source>
</evidence>
<feature type="compositionally biased region" description="Low complexity" evidence="7">
    <location>
        <begin position="811"/>
        <end position="861"/>
    </location>
</feature>
<dbReference type="AlphaFoldDB" id="A0AAN7BE63"/>
<dbReference type="CDD" id="cd12148">
    <property type="entry name" value="fungal_TF_MHR"/>
    <property type="match status" value="1"/>
</dbReference>
<evidence type="ECO:0000256" key="1">
    <source>
        <dbReference type="ARBA" id="ARBA00004123"/>
    </source>
</evidence>
<dbReference type="EMBL" id="MU858057">
    <property type="protein sequence ID" value="KAK4217735.1"/>
    <property type="molecule type" value="Genomic_DNA"/>
</dbReference>
<dbReference type="PANTHER" id="PTHR37534:SF40">
    <property type="entry name" value="ZN(2)-C6 FUNGAL-TYPE DOMAIN-CONTAINING PROTEIN"/>
    <property type="match status" value="1"/>
</dbReference>
<dbReference type="GO" id="GO:0000976">
    <property type="term" value="F:transcription cis-regulatory region binding"/>
    <property type="evidence" value="ECO:0007669"/>
    <property type="project" value="TreeGrafter"/>
</dbReference>
<evidence type="ECO:0000256" key="2">
    <source>
        <dbReference type="ARBA" id="ARBA00022833"/>
    </source>
</evidence>
<feature type="domain" description="Zn(2)-C6 fungal-type" evidence="8">
    <location>
        <begin position="136"/>
        <end position="166"/>
    </location>
</feature>
<dbReference type="InterPro" id="IPR001138">
    <property type="entry name" value="Zn2Cys6_DnaBD"/>
</dbReference>
<feature type="region of interest" description="Disordered" evidence="7">
    <location>
        <begin position="799"/>
        <end position="863"/>
    </location>
</feature>
<dbReference type="SMART" id="SM00066">
    <property type="entry name" value="GAL4"/>
    <property type="match status" value="1"/>
</dbReference>
<dbReference type="GO" id="GO:0045944">
    <property type="term" value="P:positive regulation of transcription by RNA polymerase II"/>
    <property type="evidence" value="ECO:0007669"/>
    <property type="project" value="TreeGrafter"/>
</dbReference>
<dbReference type="PROSITE" id="PS50048">
    <property type="entry name" value="ZN2_CY6_FUNGAL_2"/>
    <property type="match status" value="1"/>
</dbReference>
<feature type="region of interest" description="Disordered" evidence="7">
    <location>
        <begin position="319"/>
        <end position="387"/>
    </location>
</feature>
<evidence type="ECO:0000313" key="9">
    <source>
        <dbReference type="EMBL" id="KAK4217735.1"/>
    </source>
</evidence>
<dbReference type="InterPro" id="IPR036864">
    <property type="entry name" value="Zn2-C6_fun-type_DNA-bd_sf"/>
</dbReference>
<keyword evidence="5" id="KW-0804">Transcription</keyword>
<feature type="region of interest" description="Disordered" evidence="7">
    <location>
        <begin position="215"/>
        <end position="307"/>
    </location>
</feature>
<dbReference type="Pfam" id="PF00172">
    <property type="entry name" value="Zn_clus"/>
    <property type="match status" value="1"/>
</dbReference>
<dbReference type="PROSITE" id="PS00463">
    <property type="entry name" value="ZN2_CY6_FUNGAL_1"/>
    <property type="match status" value="1"/>
</dbReference>
<keyword evidence="10" id="KW-1185">Reference proteome</keyword>
<feature type="compositionally biased region" description="Gly residues" evidence="7">
    <location>
        <begin position="898"/>
        <end position="912"/>
    </location>
</feature>
<keyword evidence="2" id="KW-0862">Zinc</keyword>
<evidence type="ECO:0000256" key="3">
    <source>
        <dbReference type="ARBA" id="ARBA00023015"/>
    </source>
</evidence>
<comment type="caution">
    <text evidence="9">The sequence shown here is derived from an EMBL/GenBank/DDBJ whole genome shotgun (WGS) entry which is preliminary data.</text>
</comment>
<dbReference type="GO" id="GO:0008270">
    <property type="term" value="F:zinc ion binding"/>
    <property type="evidence" value="ECO:0007669"/>
    <property type="project" value="InterPro"/>
</dbReference>
<evidence type="ECO:0000256" key="5">
    <source>
        <dbReference type="ARBA" id="ARBA00023163"/>
    </source>
</evidence>
<proteinExistence type="predicted"/>
<dbReference type="InterPro" id="IPR021858">
    <property type="entry name" value="Fun_TF"/>
</dbReference>
<feature type="compositionally biased region" description="Basic and acidic residues" evidence="7">
    <location>
        <begin position="319"/>
        <end position="335"/>
    </location>
</feature>
<gene>
    <name evidence="9" type="ORF">QBC37DRAFT_31287</name>
</gene>
<dbReference type="CDD" id="cd00067">
    <property type="entry name" value="GAL4"/>
    <property type="match status" value="1"/>
</dbReference>